<keyword evidence="3" id="KW-1185">Reference proteome</keyword>
<proteinExistence type="predicted"/>
<dbReference type="SUPFAM" id="SSF50341">
    <property type="entry name" value="CheW-like"/>
    <property type="match status" value="1"/>
</dbReference>
<organism evidence="2 3">
    <name type="scientific">Methylomonas koyamae</name>
    <dbReference type="NCBI Taxonomy" id="702114"/>
    <lineage>
        <taxon>Bacteria</taxon>
        <taxon>Pseudomonadati</taxon>
        <taxon>Pseudomonadota</taxon>
        <taxon>Gammaproteobacteria</taxon>
        <taxon>Methylococcales</taxon>
        <taxon>Methylococcaceae</taxon>
        <taxon>Methylomonas</taxon>
    </lineage>
</organism>
<dbReference type="GO" id="GO:0005829">
    <property type="term" value="C:cytosol"/>
    <property type="evidence" value="ECO:0007669"/>
    <property type="project" value="TreeGrafter"/>
</dbReference>
<sequence length="151" mass="16665">MMLLVFTLDDWRYALELSGVERVYRSAAITPLPEAPDIVLGIINIKGAVLPVMNVRRRFRLPEKRLSLDDRMIVARAAERTVLLLVDSIMGVIDCTDGDITAADTVMPGFDFVTGVVRLKDGMVLIHNLSGFLALDEARTLDLALGNLPNE</sequence>
<dbReference type="PANTHER" id="PTHR22617">
    <property type="entry name" value="CHEMOTAXIS SENSOR HISTIDINE KINASE-RELATED"/>
    <property type="match status" value="1"/>
</dbReference>
<dbReference type="InterPro" id="IPR039315">
    <property type="entry name" value="CheW"/>
</dbReference>
<dbReference type="Pfam" id="PF01584">
    <property type="entry name" value="CheW"/>
    <property type="match status" value="1"/>
</dbReference>
<feature type="domain" description="CheW-like" evidence="1">
    <location>
        <begin position="1"/>
        <end position="138"/>
    </location>
</feature>
<dbReference type="STRING" id="702114.A1355_19845"/>
<dbReference type="Gene3D" id="2.40.50.180">
    <property type="entry name" value="CheA-289, Domain 4"/>
    <property type="match status" value="1"/>
</dbReference>
<name>A0A177P4Z9_9GAMM</name>
<dbReference type="Gene3D" id="2.30.30.40">
    <property type="entry name" value="SH3 Domains"/>
    <property type="match status" value="1"/>
</dbReference>
<protein>
    <submittedName>
        <fullName evidence="2">Chemotaxis protein CheW</fullName>
    </submittedName>
</protein>
<dbReference type="InterPro" id="IPR002545">
    <property type="entry name" value="CheW-lke_dom"/>
</dbReference>
<accession>A0A177P4Z9</accession>
<dbReference type="Proteomes" id="UP000077628">
    <property type="component" value="Unassembled WGS sequence"/>
</dbReference>
<dbReference type="PROSITE" id="PS50851">
    <property type="entry name" value="CHEW"/>
    <property type="match status" value="1"/>
</dbReference>
<comment type="caution">
    <text evidence="2">The sequence shown here is derived from an EMBL/GenBank/DDBJ whole genome shotgun (WGS) entry which is preliminary data.</text>
</comment>
<evidence type="ECO:0000313" key="2">
    <source>
        <dbReference type="EMBL" id="OAI25162.1"/>
    </source>
</evidence>
<dbReference type="GO" id="GO:0007165">
    <property type="term" value="P:signal transduction"/>
    <property type="evidence" value="ECO:0007669"/>
    <property type="project" value="InterPro"/>
</dbReference>
<dbReference type="RefSeq" id="WP_064025150.1">
    <property type="nucleotide sequence ID" value="NZ_LUUK01000040.1"/>
</dbReference>
<dbReference type="AlphaFoldDB" id="A0A177P4Z9"/>
<dbReference type="InterPro" id="IPR036061">
    <property type="entry name" value="CheW-like_dom_sf"/>
</dbReference>
<dbReference type="PANTHER" id="PTHR22617:SF23">
    <property type="entry name" value="CHEMOTAXIS PROTEIN CHEW"/>
    <property type="match status" value="1"/>
</dbReference>
<evidence type="ECO:0000313" key="3">
    <source>
        <dbReference type="Proteomes" id="UP000077628"/>
    </source>
</evidence>
<dbReference type="SMART" id="SM00260">
    <property type="entry name" value="CheW"/>
    <property type="match status" value="1"/>
</dbReference>
<dbReference type="EMBL" id="LUUK01000040">
    <property type="protein sequence ID" value="OAI25162.1"/>
    <property type="molecule type" value="Genomic_DNA"/>
</dbReference>
<dbReference type="OrthoDB" id="3291462at2"/>
<dbReference type="GO" id="GO:0006935">
    <property type="term" value="P:chemotaxis"/>
    <property type="evidence" value="ECO:0007669"/>
    <property type="project" value="InterPro"/>
</dbReference>
<reference evidence="3" key="1">
    <citation type="submission" date="2016-03" db="EMBL/GenBank/DDBJ databases">
        <authorList>
            <person name="Heylen K."/>
            <person name="De Vos P."/>
            <person name="Vekeman B."/>
        </authorList>
    </citation>
    <scope>NUCLEOTIDE SEQUENCE [LARGE SCALE GENOMIC DNA]</scope>
    <source>
        <strain evidence="3">R-45383</strain>
    </source>
</reference>
<gene>
    <name evidence="2" type="ORF">A1355_19845</name>
</gene>
<evidence type="ECO:0000259" key="1">
    <source>
        <dbReference type="PROSITE" id="PS50851"/>
    </source>
</evidence>